<dbReference type="InterPro" id="IPR050057">
    <property type="entry name" value="Prokaryotic/Mito_RF"/>
</dbReference>
<dbReference type="GO" id="GO:0005737">
    <property type="term" value="C:cytoplasm"/>
    <property type="evidence" value="ECO:0007669"/>
    <property type="project" value="UniProtKB-ARBA"/>
</dbReference>
<dbReference type="AlphaFoldDB" id="A0A1I7RHD7"/>
<dbReference type="Pfam" id="PF03462">
    <property type="entry name" value="PCRF"/>
    <property type="match status" value="1"/>
</dbReference>
<dbReference type="SUPFAM" id="SSF75620">
    <property type="entry name" value="Release factor"/>
    <property type="match status" value="1"/>
</dbReference>
<dbReference type="WBParaSite" id="BXY_0011400.1">
    <property type="protein sequence ID" value="BXY_0011400.1"/>
    <property type="gene ID" value="BXY_0011400"/>
</dbReference>
<dbReference type="SMART" id="SM00937">
    <property type="entry name" value="PCRF"/>
    <property type="match status" value="1"/>
</dbReference>
<dbReference type="EMBL" id="CAJFCV020000004">
    <property type="protein sequence ID" value="CAG9115827.1"/>
    <property type="molecule type" value="Genomic_DNA"/>
</dbReference>
<dbReference type="Proteomes" id="UP000659654">
    <property type="component" value="Unassembled WGS sequence"/>
</dbReference>
<reference evidence="8" key="1">
    <citation type="submission" date="2016-11" db="UniProtKB">
        <authorList>
            <consortium name="WormBaseParasite"/>
        </authorList>
    </citation>
    <scope>IDENTIFICATION</scope>
</reference>
<dbReference type="Gene3D" id="3.30.160.20">
    <property type="match status" value="1"/>
</dbReference>
<dbReference type="PROSITE" id="PS00745">
    <property type="entry name" value="RF_PROK_I"/>
    <property type="match status" value="1"/>
</dbReference>
<dbReference type="Pfam" id="PF00472">
    <property type="entry name" value="RF-1"/>
    <property type="match status" value="1"/>
</dbReference>
<evidence type="ECO:0000256" key="3">
    <source>
        <dbReference type="ARBA" id="ARBA00022917"/>
    </source>
</evidence>
<dbReference type="EMBL" id="CAJFDI010000004">
    <property type="protein sequence ID" value="CAD5226403.1"/>
    <property type="molecule type" value="Genomic_DNA"/>
</dbReference>
<evidence type="ECO:0000313" key="6">
    <source>
        <dbReference type="Proteomes" id="UP000095284"/>
    </source>
</evidence>
<dbReference type="InterPro" id="IPR000352">
    <property type="entry name" value="Pep_chain_release_fac_I"/>
</dbReference>
<organism evidence="6 8">
    <name type="scientific">Bursaphelenchus xylophilus</name>
    <name type="common">Pinewood nematode worm</name>
    <name type="synonym">Aphelenchoides xylophilus</name>
    <dbReference type="NCBI Taxonomy" id="6326"/>
    <lineage>
        <taxon>Eukaryota</taxon>
        <taxon>Metazoa</taxon>
        <taxon>Ecdysozoa</taxon>
        <taxon>Nematoda</taxon>
        <taxon>Chromadorea</taxon>
        <taxon>Rhabditida</taxon>
        <taxon>Tylenchina</taxon>
        <taxon>Tylenchomorpha</taxon>
        <taxon>Aphelenchoidea</taxon>
        <taxon>Aphelenchoididae</taxon>
        <taxon>Bursaphelenchus</taxon>
    </lineage>
</organism>
<name>A0A1I7RHD7_BURXY</name>
<dbReference type="PANTHER" id="PTHR43804:SF7">
    <property type="entry name" value="LD18447P"/>
    <property type="match status" value="1"/>
</dbReference>
<keyword evidence="3" id="KW-0648">Protein biosynthesis</keyword>
<accession>A0A1I7RHD7</accession>
<evidence type="ECO:0000313" key="5">
    <source>
        <dbReference type="EMBL" id="CAD5226403.1"/>
    </source>
</evidence>
<evidence type="ECO:0000313" key="7">
    <source>
        <dbReference type="Proteomes" id="UP000659654"/>
    </source>
</evidence>
<dbReference type="PANTHER" id="PTHR43804">
    <property type="entry name" value="LD18447P"/>
    <property type="match status" value="1"/>
</dbReference>
<protein>
    <submittedName>
        <fullName evidence="5">(pine wood nematode) hypothetical protein</fullName>
    </submittedName>
    <submittedName>
        <fullName evidence="8">RF_PROK_I domain-containing protein</fullName>
    </submittedName>
</protein>
<evidence type="ECO:0000313" key="8">
    <source>
        <dbReference type="WBParaSite" id="BXY_0011400.1"/>
    </source>
</evidence>
<proteinExistence type="inferred from homology"/>
<dbReference type="Gene3D" id="3.30.70.1660">
    <property type="match status" value="2"/>
</dbReference>
<keyword evidence="2" id="KW-0488">Methylation</keyword>
<dbReference type="Proteomes" id="UP000582659">
    <property type="component" value="Unassembled WGS sequence"/>
</dbReference>
<dbReference type="SMR" id="A0A1I7RHD7"/>
<dbReference type="InterPro" id="IPR045853">
    <property type="entry name" value="Pep_chain_release_fac_I_sf"/>
</dbReference>
<dbReference type="eggNOG" id="KOG2726">
    <property type="taxonomic scope" value="Eukaryota"/>
</dbReference>
<evidence type="ECO:0000256" key="2">
    <source>
        <dbReference type="ARBA" id="ARBA00022481"/>
    </source>
</evidence>
<comment type="similarity">
    <text evidence="1">Belongs to the prokaryotic/mitochondrial release factor family.</text>
</comment>
<dbReference type="Proteomes" id="UP000095284">
    <property type="component" value="Unplaced"/>
</dbReference>
<dbReference type="GO" id="GO:0003747">
    <property type="term" value="F:translation release factor activity"/>
    <property type="evidence" value="ECO:0007669"/>
    <property type="project" value="InterPro"/>
</dbReference>
<keyword evidence="7" id="KW-1185">Reference proteome</keyword>
<sequence length="379" mass="43498">MRLFLRCPWPLIQRRSIQSDSLYHAITTAPEFNKYIDAIKDKLDKYKSGETHLEGNEDIGRWEKILENRLRLEKTFHDLKQLDELMKSNDSLKDLAEEDSARLNIEYNEILDDLVKSIVPLQPLDLLSRCQMEFTSGVGGIESMYFAEEIVQMYNCLADNKGWKWSPYQVEKGPQGGIRSAIISLEGEQIYSALRFEAGVHRVQRVPRTDPSRMHTSTMSVAVLPVPEETQVQVLSTDCKTETMRASGPGGQNVNKRSSAVRITHVPSGIAVHCMEERFQHLNMQLAYKRLGAILLQQKVDEVQSKISRARKLQVGSRARAEKVRTFNFQNDRITDHRLKLSVSNVDEFMHGGPKLEYFINELKRLNTYERLLDEISAS</sequence>
<reference evidence="5" key="2">
    <citation type="submission" date="2020-09" db="EMBL/GenBank/DDBJ databases">
        <authorList>
            <person name="Kikuchi T."/>
        </authorList>
    </citation>
    <scope>NUCLEOTIDE SEQUENCE</scope>
    <source>
        <strain evidence="5">Ka4C1</strain>
    </source>
</reference>
<evidence type="ECO:0000256" key="1">
    <source>
        <dbReference type="ARBA" id="ARBA00010835"/>
    </source>
</evidence>
<dbReference type="OrthoDB" id="2019491at2759"/>
<gene>
    <name evidence="5" type="ORF">BXYJ_LOCUS9027</name>
</gene>
<dbReference type="InterPro" id="IPR005139">
    <property type="entry name" value="PCRF"/>
</dbReference>
<evidence type="ECO:0000259" key="4">
    <source>
        <dbReference type="PROSITE" id="PS00745"/>
    </source>
</evidence>
<feature type="domain" description="Prokaryotic-type class I peptide chain release factors" evidence="4">
    <location>
        <begin position="245"/>
        <end position="261"/>
    </location>
</feature>